<dbReference type="AlphaFoldDB" id="A0A921RJY5"/>
<comment type="similarity">
    <text evidence="1 2">Belongs to the TIFY/JAZ family.</text>
</comment>
<dbReference type="PANTHER" id="PTHR33077">
    <property type="entry name" value="PROTEIN TIFY 4A-RELATED-RELATED"/>
    <property type="match status" value="1"/>
</dbReference>
<dbReference type="GO" id="GO:0009611">
    <property type="term" value="P:response to wounding"/>
    <property type="evidence" value="ECO:0007669"/>
    <property type="project" value="UniProtKB-UniRule"/>
</dbReference>
<proteinExistence type="inferred from homology"/>
<dbReference type="PROSITE" id="PS51320">
    <property type="entry name" value="TIFY"/>
    <property type="match status" value="1"/>
</dbReference>
<comment type="domain">
    <text evidence="2">The jas domain is required for interaction with COI1.</text>
</comment>
<keyword evidence="2" id="KW-0539">Nucleus</keyword>
<dbReference type="SMART" id="SM00979">
    <property type="entry name" value="TIFY"/>
    <property type="match status" value="1"/>
</dbReference>
<dbReference type="Pfam" id="PF06200">
    <property type="entry name" value="tify"/>
    <property type="match status" value="1"/>
</dbReference>
<dbReference type="GO" id="GO:0005634">
    <property type="term" value="C:nucleus"/>
    <property type="evidence" value="ECO:0007669"/>
    <property type="project" value="UniProtKB-SubCell"/>
</dbReference>
<comment type="function">
    <text evidence="2">Repressor of jasmonate responses.</text>
</comment>
<evidence type="ECO:0000313" key="6">
    <source>
        <dbReference type="Proteomes" id="UP000807115"/>
    </source>
</evidence>
<keyword evidence="2" id="KW-1184">Jasmonic acid signaling pathway</keyword>
<evidence type="ECO:0000256" key="3">
    <source>
        <dbReference type="SAM" id="MobiDB-lite"/>
    </source>
</evidence>
<comment type="subcellular location">
    <subcellularLocation>
        <location evidence="2">Nucleus</location>
    </subcellularLocation>
</comment>
<sequence length="358" mass="37708">MEHGNRGSQKLNQPLEHVEINGKSKERETKKERNHRAAPAEETHDESACLASLARPSQPARGRPRRLPRARARAFSTCVPRSRAVESVDSKGRRRRSSSFTRARAQLVWRAGGSTSTVASQPERGRRGRSDGGGAVVPEDAVESSHGSSGGGGGGGGVELSLRLRTGADDDDRGGAASAATPPPAPVAQEAEARRNMTIFYNGRVCAVDVTEVQARAIISMASEETLQAADHRRRQQSQQLMRGDGGRGRQQDADSSSTSAVARRRCAGDSGLMRPVAAPSLLTAGGVVGCPLQGGGAAVAAPVLEIDPAAASGLSMKRSLQLFLQKRKAKTAAAPSRRPTPPERLRLSGDEITALPC</sequence>
<feature type="compositionally biased region" description="Basic and acidic residues" evidence="3">
    <location>
        <begin position="38"/>
        <end position="47"/>
    </location>
</feature>
<dbReference type="GO" id="GO:0031347">
    <property type="term" value="P:regulation of defense response"/>
    <property type="evidence" value="ECO:0007669"/>
    <property type="project" value="UniProtKB-UniRule"/>
</dbReference>
<evidence type="ECO:0000256" key="2">
    <source>
        <dbReference type="RuleBase" id="RU369065"/>
    </source>
</evidence>
<evidence type="ECO:0000259" key="4">
    <source>
        <dbReference type="PROSITE" id="PS51320"/>
    </source>
</evidence>
<feature type="compositionally biased region" description="Basic and acidic residues" evidence="3">
    <location>
        <begin position="16"/>
        <end position="31"/>
    </location>
</feature>
<evidence type="ECO:0000313" key="5">
    <source>
        <dbReference type="EMBL" id="KAG0541666.1"/>
    </source>
</evidence>
<organism evidence="5 6">
    <name type="scientific">Sorghum bicolor</name>
    <name type="common">Sorghum</name>
    <name type="synonym">Sorghum vulgare</name>
    <dbReference type="NCBI Taxonomy" id="4558"/>
    <lineage>
        <taxon>Eukaryota</taxon>
        <taxon>Viridiplantae</taxon>
        <taxon>Streptophyta</taxon>
        <taxon>Embryophyta</taxon>
        <taxon>Tracheophyta</taxon>
        <taxon>Spermatophyta</taxon>
        <taxon>Magnoliopsida</taxon>
        <taxon>Liliopsida</taxon>
        <taxon>Poales</taxon>
        <taxon>Poaceae</taxon>
        <taxon>PACMAD clade</taxon>
        <taxon>Panicoideae</taxon>
        <taxon>Andropogonodae</taxon>
        <taxon>Andropogoneae</taxon>
        <taxon>Sorghinae</taxon>
        <taxon>Sorghum</taxon>
    </lineage>
</organism>
<name>A0A921RJY5_SORBI</name>
<dbReference type="PANTHER" id="PTHR33077:SF17">
    <property type="entry name" value="PROTEIN TIFY 5B"/>
    <property type="match status" value="1"/>
</dbReference>
<feature type="region of interest" description="Disordered" evidence="3">
    <location>
        <begin position="1"/>
        <end position="188"/>
    </location>
</feature>
<dbReference type="InterPro" id="IPR010399">
    <property type="entry name" value="Tify_dom"/>
</dbReference>
<reference evidence="5" key="1">
    <citation type="journal article" date="2019" name="BMC Genomics">
        <title>A new reference genome for Sorghum bicolor reveals high levels of sequence similarity between sweet and grain genotypes: implications for the genetics of sugar metabolism.</title>
        <authorList>
            <person name="Cooper E.A."/>
            <person name="Brenton Z.W."/>
            <person name="Flinn B.S."/>
            <person name="Jenkins J."/>
            <person name="Shu S."/>
            <person name="Flowers D."/>
            <person name="Luo F."/>
            <person name="Wang Y."/>
            <person name="Xia P."/>
            <person name="Barry K."/>
            <person name="Daum C."/>
            <person name="Lipzen A."/>
            <person name="Yoshinaga Y."/>
            <person name="Schmutz J."/>
            <person name="Saski C."/>
            <person name="Vermerris W."/>
            <person name="Kresovich S."/>
        </authorList>
    </citation>
    <scope>NUCLEOTIDE SEQUENCE</scope>
</reference>
<dbReference type="InterPro" id="IPR040390">
    <property type="entry name" value="TIFY/JAZ"/>
</dbReference>
<feature type="compositionally biased region" description="Basic residues" evidence="3">
    <location>
        <begin position="62"/>
        <end position="72"/>
    </location>
</feature>
<feature type="domain" description="Tify" evidence="4">
    <location>
        <begin position="190"/>
        <end position="224"/>
    </location>
</feature>
<dbReference type="GO" id="GO:2000022">
    <property type="term" value="P:regulation of jasmonic acid mediated signaling pathway"/>
    <property type="evidence" value="ECO:0007669"/>
    <property type="project" value="UniProtKB-UniRule"/>
</dbReference>
<protein>
    <recommendedName>
        <fullName evidence="2">Protein TIFY</fullName>
    </recommendedName>
    <alternativeName>
        <fullName evidence="2">Jasmonate ZIM domain-containing protein</fullName>
    </alternativeName>
</protein>
<gene>
    <name evidence="5" type="ORF">BDA96_02G036500</name>
</gene>
<feature type="region of interest" description="Disordered" evidence="3">
    <location>
        <begin position="227"/>
        <end position="266"/>
    </location>
</feature>
<evidence type="ECO:0000256" key="1">
    <source>
        <dbReference type="ARBA" id="ARBA00008614"/>
    </source>
</evidence>
<accession>A0A921RJY5</accession>
<dbReference type="EMBL" id="CM027681">
    <property type="protein sequence ID" value="KAG0541666.1"/>
    <property type="molecule type" value="Genomic_DNA"/>
</dbReference>
<feature type="compositionally biased region" description="Polar residues" evidence="3">
    <location>
        <begin position="1"/>
        <end position="12"/>
    </location>
</feature>
<dbReference type="Proteomes" id="UP000807115">
    <property type="component" value="Chromosome 2"/>
</dbReference>
<feature type="compositionally biased region" description="Basic and acidic residues" evidence="3">
    <location>
        <begin position="341"/>
        <end position="350"/>
    </location>
</feature>
<feature type="compositionally biased region" description="Gly residues" evidence="3">
    <location>
        <begin position="148"/>
        <end position="158"/>
    </location>
</feature>
<reference evidence="5" key="2">
    <citation type="submission" date="2020-10" db="EMBL/GenBank/DDBJ databases">
        <authorList>
            <person name="Cooper E.A."/>
            <person name="Brenton Z.W."/>
            <person name="Flinn B.S."/>
            <person name="Jenkins J."/>
            <person name="Shu S."/>
            <person name="Flowers D."/>
            <person name="Luo F."/>
            <person name="Wang Y."/>
            <person name="Xia P."/>
            <person name="Barry K."/>
            <person name="Daum C."/>
            <person name="Lipzen A."/>
            <person name="Yoshinaga Y."/>
            <person name="Schmutz J."/>
            <person name="Saski C."/>
            <person name="Vermerris W."/>
            <person name="Kresovich S."/>
        </authorList>
    </citation>
    <scope>NUCLEOTIDE SEQUENCE</scope>
</reference>
<comment type="caution">
    <text evidence="5">The sequence shown here is derived from an EMBL/GenBank/DDBJ whole genome shotgun (WGS) entry which is preliminary data.</text>
</comment>
<feature type="region of interest" description="Disordered" evidence="3">
    <location>
        <begin position="328"/>
        <end position="353"/>
    </location>
</feature>